<evidence type="ECO:0008006" key="4">
    <source>
        <dbReference type="Google" id="ProtNLM"/>
    </source>
</evidence>
<accession>A0A836G845</accession>
<gene>
    <name evidence="2" type="ORF">CUR178_00855</name>
</gene>
<feature type="region of interest" description="Disordered" evidence="1">
    <location>
        <begin position="793"/>
        <end position="866"/>
    </location>
</feature>
<protein>
    <recommendedName>
        <fullName evidence="4">UBX domain-containing protein</fullName>
    </recommendedName>
</protein>
<feature type="region of interest" description="Disordered" evidence="1">
    <location>
        <begin position="496"/>
        <end position="523"/>
    </location>
</feature>
<organism evidence="2 3">
    <name type="scientific">Leishmania enriettii</name>
    <dbReference type="NCBI Taxonomy" id="5663"/>
    <lineage>
        <taxon>Eukaryota</taxon>
        <taxon>Discoba</taxon>
        <taxon>Euglenozoa</taxon>
        <taxon>Kinetoplastea</taxon>
        <taxon>Metakinetoplastina</taxon>
        <taxon>Trypanosomatida</taxon>
        <taxon>Trypanosomatidae</taxon>
        <taxon>Leishmaniinae</taxon>
        <taxon>Leishmania</taxon>
    </lineage>
</organism>
<dbReference type="OrthoDB" id="273699at2759"/>
<keyword evidence="3" id="KW-1185">Reference proteome</keyword>
<feature type="region of interest" description="Disordered" evidence="1">
    <location>
        <begin position="657"/>
        <end position="685"/>
    </location>
</feature>
<proteinExistence type="predicted"/>
<dbReference type="AlphaFoldDB" id="A0A836G845"/>
<dbReference type="Gene3D" id="3.10.20.90">
    <property type="entry name" value="Phosphatidylinositol 3-kinase Catalytic Subunit, Chain A, domain 1"/>
    <property type="match status" value="1"/>
</dbReference>
<dbReference type="Proteomes" id="UP000674179">
    <property type="component" value="Chromosome 35"/>
</dbReference>
<feature type="region of interest" description="Disordered" evidence="1">
    <location>
        <begin position="611"/>
        <end position="639"/>
    </location>
</feature>
<dbReference type="RefSeq" id="XP_067688736.1">
    <property type="nucleotide sequence ID" value="XM_067832633.1"/>
</dbReference>
<evidence type="ECO:0000313" key="2">
    <source>
        <dbReference type="EMBL" id="KAG5467214.1"/>
    </source>
</evidence>
<feature type="compositionally biased region" description="Acidic residues" evidence="1">
    <location>
        <begin position="798"/>
        <end position="811"/>
    </location>
</feature>
<evidence type="ECO:0000256" key="1">
    <source>
        <dbReference type="SAM" id="MobiDB-lite"/>
    </source>
</evidence>
<dbReference type="KEGG" id="lenr:94168143"/>
<feature type="region of interest" description="Disordered" evidence="1">
    <location>
        <begin position="716"/>
        <end position="770"/>
    </location>
</feature>
<evidence type="ECO:0000313" key="3">
    <source>
        <dbReference type="Proteomes" id="UP000674179"/>
    </source>
</evidence>
<comment type="caution">
    <text evidence="2">The sequence shown here is derived from an EMBL/GenBank/DDBJ whole genome shotgun (WGS) entry which is preliminary data.</text>
</comment>
<name>A0A836G845_LEIEN</name>
<sequence>MLHKFDKIEDAMAACVSLEYPLIVTLHDKLPNFLNNADEATRGSGTVGIAGGRSATGLAFPFLPASHTAITRANSSLFADASDSWEPSHAAPDLAVTTANASLGCLMRPANLTAAAAANASVMAQAIADGEELVLLPDFPLGSVQGGAAQREALLVTLLESRLGSVTLLHLIEAETPDYVAFSAAVQAAPGAPAASLPRVHIFFPPSASMAPVVLSGKLLTPQNLYNCVHMALLKPKVHASPATAAGGADELPSFFSAAVSAMNREYMRTRQQSSLASSNSDSSAAPLLQQRHSDPFATVKTGSDGQQPAAAAPIVAVPAQRAKGVTNIDALEAAHLISVAGLPMSFTTSATAVAAHKTILTTPSMTLQTVWRAVEKHLEWAQREVQQAQAASMWNGLAPPKPGAKFTFTIEPPETSKEVVAVTVATMQEAAKVRLQDYPRNTVVQVRFEGVSPPLTPPSLALAAPAAAAPAAVTTPAPGPAEYMCEGDVCRPRAPDGTPASAAAAAADAPPSPQAESAPTAASASASEAAALAFSVRLRCSLPNGKTLDVEQLDPSQNTLRADVRPAVADALGYNNFVFVCAYPPKRYSTEADEVLPLKEVGLGRSSALRVVPLDGPAPPNASSSGAQQQQKQQPGPTRTMLFSAASSLMAMFAGARGDQGGAPGTAAPASPPPASSQTQRQRRTYNSMAEMLAANEESERQKAMERLRQEQQGLGTSFSTPHQPDAEQRAQGKKSNRYFGGGTTEFIAEDGDGERGSDSEGKRAAMAALTPEQQEAFLCEQLRQLINRHRAQPGEAGDENEEDAEEGNEEGAQGKAGGHCAFQGQGRRLADDAPPASGGSAQPTSPHPPSSAESAPAPGAYKSQ</sequence>
<dbReference type="GeneID" id="94168143"/>
<reference evidence="2 3" key="1">
    <citation type="submission" date="2021-02" db="EMBL/GenBank/DDBJ databases">
        <title>Leishmania (Mundinia) enrietti genome sequencing and assembly.</title>
        <authorList>
            <person name="Almutairi H."/>
            <person name="Gatherer D."/>
        </authorList>
    </citation>
    <scope>NUCLEOTIDE SEQUENCE [LARGE SCALE GENOMIC DNA]</scope>
    <source>
        <strain evidence="2">CUR178</strain>
    </source>
</reference>
<dbReference type="EMBL" id="JAFHKP010000035">
    <property type="protein sequence ID" value="KAG5467214.1"/>
    <property type="molecule type" value="Genomic_DNA"/>
</dbReference>
<feature type="compositionally biased region" description="Low complexity" evidence="1">
    <location>
        <begin position="622"/>
        <end position="639"/>
    </location>
</feature>
<feature type="compositionally biased region" description="Low complexity" evidence="1">
    <location>
        <begin position="852"/>
        <end position="866"/>
    </location>
</feature>
<feature type="compositionally biased region" description="Basic and acidic residues" evidence="1">
    <location>
        <begin position="755"/>
        <end position="765"/>
    </location>
</feature>